<dbReference type="GO" id="GO:0005774">
    <property type="term" value="C:vacuolar membrane"/>
    <property type="evidence" value="ECO:0007669"/>
    <property type="project" value="TreeGrafter"/>
</dbReference>
<evidence type="ECO:0000313" key="6">
    <source>
        <dbReference type="Proteomes" id="UP000626092"/>
    </source>
</evidence>
<dbReference type="PANTHER" id="PTHR32258">
    <property type="entry name" value="PROTEIN NETWORKED 4A"/>
    <property type="match status" value="1"/>
</dbReference>
<keyword evidence="6" id="KW-1185">Reference proteome</keyword>
<dbReference type="PANTHER" id="PTHR32258:SF14">
    <property type="entry name" value="GB|AAF19561.1"/>
    <property type="match status" value="1"/>
</dbReference>
<evidence type="ECO:0000256" key="1">
    <source>
        <dbReference type="ARBA" id="ARBA00023054"/>
    </source>
</evidence>
<feature type="coiled-coil region" evidence="3">
    <location>
        <begin position="280"/>
        <end position="384"/>
    </location>
</feature>
<keyword evidence="1 3" id="KW-0175">Coiled coil</keyword>
<evidence type="ECO:0000259" key="4">
    <source>
        <dbReference type="PROSITE" id="PS51774"/>
    </source>
</evidence>
<evidence type="ECO:0000256" key="2">
    <source>
        <dbReference type="ARBA" id="ARBA00038006"/>
    </source>
</evidence>
<dbReference type="Pfam" id="PF07765">
    <property type="entry name" value="KIP1"/>
    <property type="match status" value="1"/>
</dbReference>
<dbReference type="InterPro" id="IPR051861">
    <property type="entry name" value="NET_actin-binding_domain"/>
</dbReference>
<feature type="coiled-coil region" evidence="3">
    <location>
        <begin position="463"/>
        <end position="553"/>
    </location>
</feature>
<reference evidence="5" key="1">
    <citation type="submission" date="2019-11" db="EMBL/GenBank/DDBJ databases">
        <authorList>
            <person name="Liu Y."/>
            <person name="Hou J."/>
            <person name="Li T.-Q."/>
            <person name="Guan C.-H."/>
            <person name="Wu X."/>
            <person name="Wu H.-Z."/>
            <person name="Ling F."/>
            <person name="Zhang R."/>
            <person name="Shi X.-G."/>
            <person name="Ren J.-P."/>
            <person name="Chen E.-F."/>
            <person name="Sun J.-M."/>
        </authorList>
    </citation>
    <scope>NUCLEOTIDE SEQUENCE</scope>
    <source>
        <strain evidence="5">Adult_tree_wgs_1</strain>
        <tissue evidence="5">Leaves</tissue>
    </source>
</reference>
<gene>
    <name evidence="5" type="ORF">RHSIM_Rhsim03G0153900</name>
</gene>
<proteinExistence type="inferred from homology"/>
<dbReference type="GO" id="GO:0003779">
    <property type="term" value="F:actin binding"/>
    <property type="evidence" value="ECO:0007669"/>
    <property type="project" value="InterPro"/>
</dbReference>
<name>A0A834H8Q7_RHOSS</name>
<dbReference type="AlphaFoldDB" id="A0A834H8Q7"/>
<comment type="caution">
    <text evidence="5">The sequence shown here is derived from an EMBL/GenBank/DDBJ whole genome shotgun (WGS) entry which is preliminary data.</text>
</comment>
<comment type="similarity">
    <text evidence="2">Belongs to the NET family.</text>
</comment>
<dbReference type="OrthoDB" id="1898513at2759"/>
<organism evidence="5 6">
    <name type="scientific">Rhododendron simsii</name>
    <name type="common">Sims's rhododendron</name>
    <dbReference type="NCBI Taxonomy" id="118357"/>
    <lineage>
        <taxon>Eukaryota</taxon>
        <taxon>Viridiplantae</taxon>
        <taxon>Streptophyta</taxon>
        <taxon>Embryophyta</taxon>
        <taxon>Tracheophyta</taxon>
        <taxon>Spermatophyta</taxon>
        <taxon>Magnoliopsida</taxon>
        <taxon>eudicotyledons</taxon>
        <taxon>Gunneridae</taxon>
        <taxon>Pentapetalae</taxon>
        <taxon>asterids</taxon>
        <taxon>Ericales</taxon>
        <taxon>Ericaceae</taxon>
        <taxon>Ericoideae</taxon>
        <taxon>Rhodoreae</taxon>
        <taxon>Rhododendron</taxon>
    </lineage>
</organism>
<evidence type="ECO:0000256" key="3">
    <source>
        <dbReference type="SAM" id="Coils"/>
    </source>
</evidence>
<dbReference type="PROSITE" id="PS51774">
    <property type="entry name" value="NAB"/>
    <property type="match status" value="1"/>
</dbReference>
<dbReference type="Proteomes" id="UP000626092">
    <property type="component" value="Unassembled WGS sequence"/>
</dbReference>
<protein>
    <recommendedName>
        <fullName evidence="4">NAB domain-containing protein</fullName>
    </recommendedName>
</protein>
<feature type="domain" description="NAB" evidence="4">
    <location>
        <begin position="11"/>
        <end position="91"/>
    </location>
</feature>
<dbReference type="EMBL" id="WJXA01000003">
    <property type="protein sequence ID" value="KAF7149329.1"/>
    <property type="molecule type" value="Genomic_DNA"/>
</dbReference>
<accession>A0A834H8Q7</accession>
<sequence>MNRTESEKPHSSLSWLSHFSPENSEWLAENLLEVDKSVEAMLKLIEEDGDSFGIKAAADYERKPDLIANAEGLCHRYKLLADRYDHLTGELRKYLPSFLQMQNSVISPSGSGQGSPLATPDFMSTRTRFGQQSVSFDLFLSSGGSSDLSVKEGFESSSIGSDSELELFDSTINKHSNPHVTSDVEGLSGTEEKVKVTKKKIPNFEVEIQENEDYEALLKRISKYDEELKETHKKLQLSEEVVVRLTGEFNKKEAFTVLIGDLQAQLDSAHGEIKVREADLEMEKRRRLELQMEIGNLVEELEIAREKLKVSEDESNEISQGKCQLQGQLELAQKFVATLESKLESEKMQVLELQEKIVKHIADVSKRDQEIKELNSALSNAQKTFTLDEMKLQSDISALSEELALSEARAVESQLRRKLLEIEISKSEAARKEMVCLHEAQQNGLCNEIEQLKANIAERGKPVEALNKKLDVLKLKYDMLVAEKDELDAKVQMLIAEMDSRDKQIKRLEEDTRQMHIECVELTIGSESAQELVDELRVRVGELEKEVDRQRIVISDRAEEKREAIRQLCFSLEHYRSGYQELRRAFVGHKSRAVLAS</sequence>
<dbReference type="InterPro" id="IPR011684">
    <property type="entry name" value="NAB"/>
</dbReference>
<evidence type="ECO:0000313" key="5">
    <source>
        <dbReference type="EMBL" id="KAF7149329.1"/>
    </source>
</evidence>